<organism evidence="1 2">
    <name type="scientific">Kibdelosporangium lantanae</name>
    <dbReference type="NCBI Taxonomy" id="1497396"/>
    <lineage>
        <taxon>Bacteria</taxon>
        <taxon>Bacillati</taxon>
        <taxon>Actinomycetota</taxon>
        <taxon>Actinomycetes</taxon>
        <taxon>Pseudonocardiales</taxon>
        <taxon>Pseudonocardiaceae</taxon>
        <taxon>Kibdelosporangium</taxon>
    </lineage>
</organism>
<keyword evidence="2" id="KW-1185">Reference proteome</keyword>
<gene>
    <name evidence="1" type="ORF">ACFQ1S_46135</name>
</gene>
<name>A0ABW3MQW2_9PSEU</name>
<sequence>MHNSTPPETPAETTLEVPVEVADATLRMPLPAQSVHLGPYEQYASALAAGNLGMTNGQWADYDTQGRPGEWFIVPANN</sequence>
<protein>
    <submittedName>
        <fullName evidence="1">Uncharacterized protein</fullName>
    </submittedName>
</protein>
<proteinExistence type="predicted"/>
<accession>A0ABW3MQW2</accession>
<dbReference type="EMBL" id="JBHTIS010004432">
    <property type="protein sequence ID" value="MFD1052453.1"/>
    <property type="molecule type" value="Genomic_DNA"/>
</dbReference>
<reference evidence="2" key="1">
    <citation type="journal article" date="2019" name="Int. J. Syst. Evol. Microbiol.">
        <title>The Global Catalogue of Microorganisms (GCM) 10K type strain sequencing project: providing services to taxonomists for standard genome sequencing and annotation.</title>
        <authorList>
            <consortium name="The Broad Institute Genomics Platform"/>
            <consortium name="The Broad Institute Genome Sequencing Center for Infectious Disease"/>
            <person name="Wu L."/>
            <person name="Ma J."/>
        </authorList>
    </citation>
    <scope>NUCLEOTIDE SEQUENCE [LARGE SCALE GENOMIC DNA]</scope>
    <source>
        <strain evidence="2">JCM 31486</strain>
    </source>
</reference>
<evidence type="ECO:0000313" key="2">
    <source>
        <dbReference type="Proteomes" id="UP001597045"/>
    </source>
</evidence>
<dbReference type="Proteomes" id="UP001597045">
    <property type="component" value="Unassembled WGS sequence"/>
</dbReference>
<evidence type="ECO:0000313" key="1">
    <source>
        <dbReference type="EMBL" id="MFD1052453.1"/>
    </source>
</evidence>
<comment type="caution">
    <text evidence="1">The sequence shown here is derived from an EMBL/GenBank/DDBJ whole genome shotgun (WGS) entry which is preliminary data.</text>
</comment>